<dbReference type="InterPro" id="IPR027417">
    <property type="entry name" value="P-loop_NTPase"/>
</dbReference>
<comment type="catalytic activity">
    <reaction evidence="1">
        <text>ATP + H2O = ADP + phosphate + H(+)</text>
        <dbReference type="Rhea" id="RHEA:13065"/>
        <dbReference type="ChEBI" id="CHEBI:15377"/>
        <dbReference type="ChEBI" id="CHEBI:15378"/>
        <dbReference type="ChEBI" id="CHEBI:30616"/>
        <dbReference type="ChEBI" id="CHEBI:43474"/>
        <dbReference type="ChEBI" id="CHEBI:456216"/>
        <dbReference type="EC" id="5.6.2.3"/>
    </reaction>
</comment>
<proteinExistence type="inferred from homology"/>
<protein>
    <recommendedName>
        <fullName evidence="1">ATP-dependent DNA helicase</fullName>
        <ecNumber evidence="1">5.6.2.3</ecNumber>
    </recommendedName>
</protein>
<comment type="cofactor">
    <cofactor evidence="1">
        <name>Mg(2+)</name>
        <dbReference type="ChEBI" id="CHEBI:18420"/>
    </cofactor>
</comment>
<dbReference type="AlphaFoldDB" id="A0AAV2GL91"/>
<dbReference type="EMBL" id="OZ034822">
    <property type="protein sequence ID" value="CAL1411476.1"/>
    <property type="molecule type" value="Genomic_DNA"/>
</dbReference>
<keyword evidence="1" id="KW-0233">DNA recombination</keyword>
<evidence type="ECO:0000313" key="3">
    <source>
        <dbReference type="EMBL" id="CAL1411476.1"/>
    </source>
</evidence>
<keyword evidence="1" id="KW-0547">Nucleotide-binding</keyword>
<keyword evidence="1" id="KW-0067">ATP-binding</keyword>
<evidence type="ECO:0000313" key="4">
    <source>
        <dbReference type="Proteomes" id="UP001497516"/>
    </source>
</evidence>
<accession>A0AAV2GL91</accession>
<keyword evidence="1" id="KW-0227">DNA damage</keyword>
<feature type="domain" description="DNA helicase Pif1-like DEAD-box helicase" evidence="2">
    <location>
        <begin position="1"/>
        <end position="180"/>
    </location>
</feature>
<dbReference type="PANTHER" id="PTHR10492">
    <property type="match status" value="1"/>
</dbReference>
<dbReference type="GO" id="GO:0005524">
    <property type="term" value="F:ATP binding"/>
    <property type="evidence" value="ECO:0007669"/>
    <property type="project" value="UniProtKB-KW"/>
</dbReference>
<keyword evidence="1" id="KW-0347">Helicase</keyword>
<reference evidence="3 4" key="1">
    <citation type="submission" date="2024-04" db="EMBL/GenBank/DDBJ databases">
        <authorList>
            <person name="Fracassetti M."/>
        </authorList>
    </citation>
    <scope>NUCLEOTIDE SEQUENCE [LARGE SCALE GENOMIC DNA]</scope>
</reference>
<dbReference type="PANTHER" id="PTHR10492:SF90">
    <property type="entry name" value="ATP-DEPENDENT DNA HELICASE"/>
    <property type="match status" value="1"/>
</dbReference>
<dbReference type="GO" id="GO:0006310">
    <property type="term" value="P:DNA recombination"/>
    <property type="evidence" value="ECO:0007669"/>
    <property type="project" value="UniProtKB-KW"/>
</dbReference>
<name>A0AAV2GL91_9ROSI</name>
<gene>
    <name evidence="3" type="ORF">LTRI10_LOCUS50831</name>
</gene>
<dbReference type="GO" id="GO:0000723">
    <property type="term" value="P:telomere maintenance"/>
    <property type="evidence" value="ECO:0007669"/>
    <property type="project" value="InterPro"/>
</dbReference>
<keyword evidence="1" id="KW-0234">DNA repair</keyword>
<dbReference type="GO" id="GO:0016787">
    <property type="term" value="F:hydrolase activity"/>
    <property type="evidence" value="ECO:0007669"/>
    <property type="project" value="UniProtKB-KW"/>
</dbReference>
<dbReference type="GO" id="GO:0043139">
    <property type="term" value="F:5'-3' DNA helicase activity"/>
    <property type="evidence" value="ECO:0007669"/>
    <property type="project" value="UniProtKB-EC"/>
</dbReference>
<evidence type="ECO:0000259" key="2">
    <source>
        <dbReference type="Pfam" id="PF05970"/>
    </source>
</evidence>
<dbReference type="Pfam" id="PF05970">
    <property type="entry name" value="PIF1"/>
    <property type="match status" value="1"/>
</dbReference>
<keyword evidence="1" id="KW-0378">Hydrolase</keyword>
<keyword evidence="4" id="KW-1185">Reference proteome</keyword>
<evidence type="ECO:0000256" key="1">
    <source>
        <dbReference type="RuleBase" id="RU363044"/>
    </source>
</evidence>
<dbReference type="InterPro" id="IPR010285">
    <property type="entry name" value="DNA_helicase_pif1-like_DEAD"/>
</dbReference>
<comment type="similarity">
    <text evidence="1">Belongs to the helicase family.</text>
</comment>
<dbReference type="SUPFAM" id="SSF52540">
    <property type="entry name" value="P-loop containing nucleoside triphosphate hydrolases"/>
    <property type="match status" value="2"/>
</dbReference>
<dbReference type="EC" id="5.6.2.3" evidence="1"/>
<dbReference type="Proteomes" id="UP001497516">
    <property type="component" value="Chromosome 9"/>
</dbReference>
<organism evidence="3 4">
    <name type="scientific">Linum trigynum</name>
    <dbReference type="NCBI Taxonomy" id="586398"/>
    <lineage>
        <taxon>Eukaryota</taxon>
        <taxon>Viridiplantae</taxon>
        <taxon>Streptophyta</taxon>
        <taxon>Embryophyta</taxon>
        <taxon>Tracheophyta</taxon>
        <taxon>Spermatophyta</taxon>
        <taxon>Magnoliopsida</taxon>
        <taxon>eudicotyledons</taxon>
        <taxon>Gunneridae</taxon>
        <taxon>Pentapetalae</taxon>
        <taxon>rosids</taxon>
        <taxon>fabids</taxon>
        <taxon>Malpighiales</taxon>
        <taxon>Linaceae</taxon>
        <taxon>Linum</taxon>
    </lineage>
</organism>
<dbReference type="GO" id="GO:0006281">
    <property type="term" value="P:DNA repair"/>
    <property type="evidence" value="ECO:0007669"/>
    <property type="project" value="UniProtKB-KW"/>
</dbReference>
<sequence length="300" mass="33219">MLAHLKELGKVVLVVASSGIAATLLPDASTAHSRFKIPLEIDHASSCNIKKGTPLAQSIIDAALIIWDEAPMVHRLSFEAVDRAFCDVMNIPFIGQHYRPFGGKLMLLGGDFRQTLPVIADAGREESVDASLTRSYLWNFCNVLSLIQNMVVPSSLNERESYSGMNFVDWTLAVGNGSVPGKAFSDNQPPDWIEIPQSLLIDAASEPIQTTASQIYTDFMAHFHNVSYLTERSIITPTNRNVTELNSHMLSLVPGQPRIYFRSDTLHTDSADPERLEAEYPTEFLNTLSFNGCPEHQIDL</sequence>
<dbReference type="Gene3D" id="3.40.50.300">
    <property type="entry name" value="P-loop containing nucleotide triphosphate hydrolases"/>
    <property type="match status" value="1"/>
</dbReference>